<evidence type="ECO:0000313" key="3">
    <source>
        <dbReference type="Proteomes" id="UP000262073"/>
    </source>
</evidence>
<dbReference type="KEGG" id="salm:D0Y50_13180"/>
<keyword evidence="1" id="KW-0812">Transmembrane</keyword>
<dbReference type="AlphaFoldDB" id="A0A346NNW1"/>
<reference evidence="2 3" key="1">
    <citation type="submission" date="2018-08" db="EMBL/GenBank/DDBJ databases">
        <title>Salinimonas sediminis sp. nov., a piezophilic bacterium isolated from a deep-sea sediment sample from the New Britain Trench.</title>
        <authorList>
            <person name="Cao J."/>
        </authorList>
    </citation>
    <scope>NUCLEOTIDE SEQUENCE [LARGE SCALE GENOMIC DNA]</scope>
    <source>
        <strain evidence="2 3">N102</strain>
    </source>
</reference>
<organism evidence="2 3">
    <name type="scientific">Salinimonas sediminis</name>
    <dbReference type="NCBI Taxonomy" id="2303538"/>
    <lineage>
        <taxon>Bacteria</taxon>
        <taxon>Pseudomonadati</taxon>
        <taxon>Pseudomonadota</taxon>
        <taxon>Gammaproteobacteria</taxon>
        <taxon>Alteromonadales</taxon>
        <taxon>Alteromonadaceae</taxon>
        <taxon>Alteromonas/Salinimonas group</taxon>
        <taxon>Salinimonas</taxon>
    </lineage>
</organism>
<dbReference type="PIRSF" id="PIRSF004525">
    <property type="entry name" value="Pilin_peptidase-dep_B_prd"/>
    <property type="match status" value="1"/>
</dbReference>
<protein>
    <recommendedName>
        <fullName evidence="4">Prepilin peptidase dependent protein B</fullName>
    </recommendedName>
</protein>
<proteinExistence type="predicted"/>
<feature type="transmembrane region" description="Helical" evidence="1">
    <location>
        <begin position="6"/>
        <end position="27"/>
    </location>
</feature>
<keyword evidence="3" id="KW-1185">Reference proteome</keyword>
<dbReference type="InterPro" id="IPR016419">
    <property type="entry name" value="Prepilin_Pept-dep_B_prd"/>
</dbReference>
<dbReference type="EMBL" id="CP031769">
    <property type="protein sequence ID" value="AXR07218.1"/>
    <property type="molecule type" value="Genomic_DNA"/>
</dbReference>
<keyword evidence="1" id="KW-1133">Transmembrane helix</keyword>
<dbReference type="Proteomes" id="UP000262073">
    <property type="component" value="Chromosome"/>
</dbReference>
<evidence type="ECO:0000313" key="2">
    <source>
        <dbReference type="EMBL" id="AXR07218.1"/>
    </source>
</evidence>
<dbReference type="OrthoDB" id="5296662at2"/>
<evidence type="ECO:0000256" key="1">
    <source>
        <dbReference type="SAM" id="Phobius"/>
    </source>
</evidence>
<sequence length="202" mass="22323">MLAARGYTLVSIMVGLTLSALLLTGALQWARHTLLLHQHLLLTMRMENELARLLQLITTELRRAGYDAQAAARLLNQQPRSDSPFVPALAVNSYPGEVAHSCILFHYDKNQNGRLDGHAPAEQLGFRLHDGTVEYRVDGRLCHHSGWHDLTSKSVLTITDLQFSATASQPGAGAMNIVISAHAAGLPENTRTHQRNVMIRNY</sequence>
<gene>
    <name evidence="2" type="ORF">D0Y50_13180</name>
</gene>
<evidence type="ECO:0008006" key="4">
    <source>
        <dbReference type="Google" id="ProtNLM"/>
    </source>
</evidence>
<accession>A0A346NNW1</accession>
<keyword evidence="1" id="KW-0472">Membrane</keyword>
<name>A0A346NNW1_9ALTE</name>
<dbReference type="RefSeq" id="WP_108566038.1">
    <property type="nucleotide sequence ID" value="NZ_CP031769.1"/>
</dbReference>